<gene>
    <name evidence="1" type="ORF">SMC7_06105</name>
</gene>
<accession>A0A398D3S1</accession>
<reference evidence="1 2" key="1">
    <citation type="submission" date="2018-09" db="EMBL/GenBank/DDBJ databases">
        <title>Discovery and Ecogenomic Context for Candidatus Cryosericales, a Global Caldiserica Order Active in Thawing Permafrost.</title>
        <authorList>
            <person name="Martinez M.A."/>
            <person name="Woodcroft B.J."/>
            <person name="Ignacio Espinoza J.C."/>
            <person name="Zayed A."/>
            <person name="Singleton C.M."/>
            <person name="Boyd J."/>
            <person name="Li Y.-F."/>
            <person name="Purvine S."/>
            <person name="Maughan H."/>
            <person name="Hodgkins S.B."/>
            <person name="Anderson D."/>
            <person name="Sederholm M."/>
            <person name="Temperton B."/>
            <person name="Saleska S.R."/>
            <person name="Tyson G.W."/>
            <person name="Rich V.I."/>
        </authorList>
    </citation>
    <scope>NUCLEOTIDE SEQUENCE [LARGE SCALE GENOMIC DNA]</scope>
    <source>
        <strain evidence="1 2">SMC7</strain>
    </source>
</reference>
<dbReference type="SUPFAM" id="SSF69360">
    <property type="entry name" value="Cell wall binding repeat"/>
    <property type="match status" value="1"/>
</dbReference>
<dbReference type="AlphaFoldDB" id="A0A398D3S1"/>
<evidence type="ECO:0000313" key="2">
    <source>
        <dbReference type="Proteomes" id="UP000266328"/>
    </source>
</evidence>
<dbReference type="PANTHER" id="PTHR37841">
    <property type="entry name" value="GLR2918 PROTEIN"/>
    <property type="match status" value="1"/>
</dbReference>
<keyword evidence="2" id="KW-1185">Reference proteome</keyword>
<dbReference type="InterPro" id="IPR032774">
    <property type="entry name" value="WG_beta_rep"/>
</dbReference>
<evidence type="ECO:0000313" key="1">
    <source>
        <dbReference type="EMBL" id="RIE05724.1"/>
    </source>
</evidence>
<sequence length="105" mass="11723">MRLSRGKQEYDGRTSRLPDTVITALYYWAHSFSKGLALVELNGKWGYIDTKGALVIPGVYDKVCGFSEGFASVKLNGRYGRIDTKGNEAPMSGSRAEYYLREGME</sequence>
<dbReference type="EMBL" id="QXIS01000033">
    <property type="protein sequence ID" value="RIE05724.1"/>
    <property type="molecule type" value="Genomic_DNA"/>
</dbReference>
<proteinExistence type="predicted"/>
<dbReference type="Proteomes" id="UP000266328">
    <property type="component" value="Unassembled WGS sequence"/>
</dbReference>
<dbReference type="Pfam" id="PF14903">
    <property type="entry name" value="WG_beta_rep"/>
    <property type="match status" value="1"/>
</dbReference>
<dbReference type="PANTHER" id="PTHR37841:SF1">
    <property type="entry name" value="DUF3298 DOMAIN-CONTAINING PROTEIN"/>
    <property type="match status" value="1"/>
</dbReference>
<dbReference type="OrthoDB" id="1047425at2"/>
<organism evidence="1 2">
    <name type="scientific">Candidatus Cryosericum terrychapinii</name>
    <dbReference type="NCBI Taxonomy" id="2290919"/>
    <lineage>
        <taxon>Bacteria</taxon>
        <taxon>Pseudomonadati</taxon>
        <taxon>Caldisericota/Cryosericota group</taxon>
        <taxon>Candidatus Cryosericota</taxon>
        <taxon>Candidatus Cryosericia</taxon>
        <taxon>Candidatus Cryosericales</taxon>
        <taxon>Candidatus Cryosericaceae</taxon>
        <taxon>Candidatus Cryosericum</taxon>
    </lineage>
</organism>
<comment type="caution">
    <text evidence="1">The sequence shown here is derived from an EMBL/GenBank/DDBJ whole genome shotgun (WGS) entry which is preliminary data.</text>
</comment>
<protein>
    <submittedName>
        <fullName evidence="1">WG repeat-containing protein</fullName>
    </submittedName>
</protein>
<name>A0A398D3S1_9BACT</name>